<sequence length="93" mass="10740">MSTETYRGVLDRFEGDLAVVLLEQDAKTVDDIAVEREKLPSEGHHRDAIFTVELENDTLKNITYRPQETTTRSDEAQSRFDQLSERPQNNDDQ</sequence>
<gene>
    <name evidence="2" type="ORF">C448_09807</name>
</gene>
<comment type="caution">
    <text evidence="2">The sequence shown here is derived from an EMBL/GenBank/DDBJ whole genome shotgun (WGS) entry which is preliminary data.</text>
</comment>
<dbReference type="InterPro" id="IPR021377">
    <property type="entry name" value="DUF3006"/>
</dbReference>
<dbReference type="RefSeq" id="WP_004054211.1">
    <property type="nucleotide sequence ID" value="NZ_AOMC01000120.1"/>
</dbReference>
<protein>
    <recommendedName>
        <fullName evidence="4">DUF3006 domain-containing protein</fullName>
    </recommendedName>
</protein>
<feature type="compositionally biased region" description="Basic and acidic residues" evidence="1">
    <location>
        <begin position="71"/>
        <end position="84"/>
    </location>
</feature>
<keyword evidence="3" id="KW-1185">Reference proteome</keyword>
<dbReference type="EMBL" id="AOMC01000120">
    <property type="protein sequence ID" value="EMA43475.1"/>
    <property type="molecule type" value="Genomic_DNA"/>
</dbReference>
<dbReference type="OrthoDB" id="299121at2157"/>
<organism evidence="2 3">
    <name type="scientific">Halococcus morrhuae DSM 1307</name>
    <dbReference type="NCBI Taxonomy" id="931277"/>
    <lineage>
        <taxon>Archaea</taxon>
        <taxon>Methanobacteriati</taxon>
        <taxon>Methanobacteriota</taxon>
        <taxon>Stenosarchaea group</taxon>
        <taxon>Halobacteria</taxon>
        <taxon>Halobacteriales</taxon>
        <taxon>Halococcaceae</taxon>
        <taxon>Halococcus</taxon>
    </lineage>
</organism>
<dbReference type="Pfam" id="PF11213">
    <property type="entry name" value="DUF3006"/>
    <property type="match status" value="1"/>
</dbReference>
<evidence type="ECO:0000313" key="2">
    <source>
        <dbReference type="EMBL" id="EMA43475.1"/>
    </source>
</evidence>
<dbReference type="Proteomes" id="UP000011568">
    <property type="component" value="Unassembled WGS sequence"/>
</dbReference>
<feature type="region of interest" description="Disordered" evidence="1">
    <location>
        <begin position="61"/>
        <end position="93"/>
    </location>
</feature>
<dbReference type="AlphaFoldDB" id="M0MGD7"/>
<name>M0MGD7_HALMO</name>
<proteinExistence type="predicted"/>
<accession>M0MGD7</accession>
<evidence type="ECO:0008006" key="4">
    <source>
        <dbReference type="Google" id="ProtNLM"/>
    </source>
</evidence>
<evidence type="ECO:0000313" key="3">
    <source>
        <dbReference type="Proteomes" id="UP000011568"/>
    </source>
</evidence>
<evidence type="ECO:0000256" key="1">
    <source>
        <dbReference type="SAM" id="MobiDB-lite"/>
    </source>
</evidence>
<feature type="compositionally biased region" description="Polar residues" evidence="1">
    <location>
        <begin position="61"/>
        <end position="70"/>
    </location>
</feature>
<reference evidence="2 3" key="1">
    <citation type="journal article" date="2014" name="PLoS Genet.">
        <title>Phylogenetically driven sequencing of extremely halophilic archaea reveals strategies for static and dynamic osmo-response.</title>
        <authorList>
            <person name="Becker E.A."/>
            <person name="Seitzer P.M."/>
            <person name="Tritt A."/>
            <person name="Larsen D."/>
            <person name="Krusor M."/>
            <person name="Yao A.I."/>
            <person name="Wu D."/>
            <person name="Madern D."/>
            <person name="Eisen J.A."/>
            <person name="Darling A.E."/>
            <person name="Facciotti M.T."/>
        </authorList>
    </citation>
    <scope>NUCLEOTIDE SEQUENCE [LARGE SCALE GENOMIC DNA]</scope>
    <source>
        <strain evidence="2 3">DSM 1307</strain>
    </source>
</reference>
<dbReference type="eggNOG" id="arCOG06330">
    <property type="taxonomic scope" value="Archaea"/>
</dbReference>